<feature type="transmembrane region" description="Helical" evidence="1">
    <location>
        <begin position="85"/>
        <end position="102"/>
    </location>
</feature>
<dbReference type="PANTHER" id="PTHR23028">
    <property type="entry name" value="ACETYLTRANSFERASE"/>
    <property type="match status" value="1"/>
</dbReference>
<feature type="transmembrane region" description="Helical" evidence="1">
    <location>
        <begin position="43"/>
        <end position="64"/>
    </location>
</feature>
<dbReference type="Proteomes" id="UP000500857">
    <property type="component" value="Chromosome"/>
</dbReference>
<protein>
    <submittedName>
        <fullName evidence="3">Acyltransferase</fullName>
    </submittedName>
</protein>
<dbReference type="AlphaFoldDB" id="A0A6H1U3G4"/>
<feature type="transmembrane region" description="Helical" evidence="1">
    <location>
        <begin position="169"/>
        <end position="187"/>
    </location>
</feature>
<evidence type="ECO:0000256" key="1">
    <source>
        <dbReference type="SAM" id="Phobius"/>
    </source>
</evidence>
<name>A0A6H1U3G4_9CYAN</name>
<feature type="domain" description="Acyltransferase 3" evidence="2">
    <location>
        <begin position="8"/>
        <end position="334"/>
    </location>
</feature>
<feature type="transmembrane region" description="Helical" evidence="1">
    <location>
        <begin position="255"/>
        <end position="275"/>
    </location>
</feature>
<feature type="transmembrane region" description="Helical" evidence="1">
    <location>
        <begin position="133"/>
        <end position="157"/>
    </location>
</feature>
<dbReference type="EMBL" id="CP051167">
    <property type="protein sequence ID" value="QIZ72917.1"/>
    <property type="molecule type" value="Genomic_DNA"/>
</dbReference>
<reference evidence="3 4" key="1">
    <citation type="submission" date="2020-04" db="EMBL/GenBank/DDBJ databases">
        <authorList>
            <person name="Basu S."/>
            <person name="Maruthanayagam V."/>
            <person name="Chakraborty S."/>
            <person name="Pramanik A."/>
            <person name="Mukherjee J."/>
            <person name="Brink B."/>
        </authorList>
    </citation>
    <scope>NUCLEOTIDE SEQUENCE [LARGE SCALE GENOMIC DNA]</scope>
    <source>
        <strain evidence="3 4">AP17</strain>
    </source>
</reference>
<dbReference type="InterPro" id="IPR002656">
    <property type="entry name" value="Acyl_transf_3_dom"/>
</dbReference>
<evidence type="ECO:0000313" key="4">
    <source>
        <dbReference type="Proteomes" id="UP000500857"/>
    </source>
</evidence>
<keyword evidence="3" id="KW-0808">Transferase</keyword>
<keyword evidence="4" id="KW-1185">Reference proteome</keyword>
<sequence length="348" mass="40814">MAKRFYIQKLDAIRGAACLYILLHNFVYGLYGKELVSGNLRLLFSAGQEVVIIFFILSGFVVRLSLERHPKTLFKTFFVRRFRRIYFPLAITFLVSLAIAALRGKAIEEFSWYDLAGNLLLLQDFGSVKPGTWFYPFLGNLPLWFLSYEWWFYLMFYPTYKWLPKNNKRIYLIAAFSILFFGIYVAIPNQIALILSYFILWWVGVECAEVFLRDRTFTYRNLQPIFIGLGLAVVATSLPLFWIEELKPGYYPFLMFRHFFSALLGLGVGLVWYRYRLVGFDLLLGKFAAIAPISYSLYLLSYPILVQWGLNSFSPKTWFMYVINAIVLFALAYLTEIKWQPRVNRCIK</sequence>
<dbReference type="InterPro" id="IPR050879">
    <property type="entry name" value="Acyltransferase_3"/>
</dbReference>
<keyword evidence="1" id="KW-0472">Membrane</keyword>
<dbReference type="GO" id="GO:0000271">
    <property type="term" value="P:polysaccharide biosynthetic process"/>
    <property type="evidence" value="ECO:0007669"/>
    <property type="project" value="TreeGrafter"/>
</dbReference>
<feature type="transmembrane region" description="Helical" evidence="1">
    <location>
        <begin position="224"/>
        <end position="243"/>
    </location>
</feature>
<feature type="transmembrane region" description="Helical" evidence="1">
    <location>
        <begin position="287"/>
        <end position="306"/>
    </location>
</feature>
<gene>
    <name evidence="3" type="ORF">HCG48_21860</name>
</gene>
<feature type="transmembrane region" description="Helical" evidence="1">
    <location>
        <begin position="193"/>
        <end position="212"/>
    </location>
</feature>
<dbReference type="RefSeq" id="WP_168571064.1">
    <property type="nucleotide sequence ID" value="NZ_CP051167.1"/>
</dbReference>
<keyword evidence="1" id="KW-0812">Transmembrane</keyword>
<proteinExistence type="predicted"/>
<dbReference type="PANTHER" id="PTHR23028:SF53">
    <property type="entry name" value="ACYL_TRANSF_3 DOMAIN-CONTAINING PROTEIN"/>
    <property type="match status" value="1"/>
</dbReference>
<organism evidence="3 4">
    <name type="scientific">Oxynema aestuarii AP17</name>
    <dbReference type="NCBI Taxonomy" id="2064643"/>
    <lineage>
        <taxon>Bacteria</taxon>
        <taxon>Bacillati</taxon>
        <taxon>Cyanobacteriota</taxon>
        <taxon>Cyanophyceae</taxon>
        <taxon>Oscillatoriophycideae</taxon>
        <taxon>Oscillatoriales</taxon>
        <taxon>Oscillatoriaceae</taxon>
        <taxon>Oxynema</taxon>
        <taxon>Oxynema aestuarii</taxon>
    </lineage>
</organism>
<evidence type="ECO:0000313" key="3">
    <source>
        <dbReference type="EMBL" id="QIZ72917.1"/>
    </source>
</evidence>
<feature type="transmembrane region" description="Helical" evidence="1">
    <location>
        <begin position="318"/>
        <end position="335"/>
    </location>
</feature>
<dbReference type="GO" id="GO:0016747">
    <property type="term" value="F:acyltransferase activity, transferring groups other than amino-acyl groups"/>
    <property type="evidence" value="ECO:0007669"/>
    <property type="project" value="InterPro"/>
</dbReference>
<keyword evidence="1" id="KW-1133">Transmembrane helix</keyword>
<evidence type="ECO:0000259" key="2">
    <source>
        <dbReference type="Pfam" id="PF01757"/>
    </source>
</evidence>
<dbReference type="KEGG" id="oxy:HCG48_21860"/>
<keyword evidence="3" id="KW-0012">Acyltransferase</keyword>
<dbReference type="GO" id="GO:0016020">
    <property type="term" value="C:membrane"/>
    <property type="evidence" value="ECO:0007669"/>
    <property type="project" value="TreeGrafter"/>
</dbReference>
<feature type="transmembrane region" description="Helical" evidence="1">
    <location>
        <begin position="12"/>
        <end position="31"/>
    </location>
</feature>
<dbReference type="Pfam" id="PF01757">
    <property type="entry name" value="Acyl_transf_3"/>
    <property type="match status" value="1"/>
</dbReference>
<accession>A0A6H1U3G4</accession>